<dbReference type="EMBL" id="JARAKH010000048">
    <property type="protein sequence ID" value="KAK8376455.1"/>
    <property type="molecule type" value="Genomic_DNA"/>
</dbReference>
<reference evidence="1 2" key="1">
    <citation type="submission" date="2023-03" db="EMBL/GenBank/DDBJ databases">
        <title>High-quality genome of Scylla paramamosain provides insights in environmental adaptation.</title>
        <authorList>
            <person name="Zhang L."/>
        </authorList>
    </citation>
    <scope>NUCLEOTIDE SEQUENCE [LARGE SCALE GENOMIC DNA]</scope>
    <source>
        <strain evidence="1">LZ_2023a</strain>
        <tissue evidence="1">Muscle</tissue>
    </source>
</reference>
<evidence type="ECO:0000313" key="1">
    <source>
        <dbReference type="EMBL" id="KAK8376455.1"/>
    </source>
</evidence>
<dbReference type="Proteomes" id="UP001487740">
    <property type="component" value="Unassembled WGS sequence"/>
</dbReference>
<evidence type="ECO:0000313" key="2">
    <source>
        <dbReference type="Proteomes" id="UP001487740"/>
    </source>
</evidence>
<organism evidence="1 2">
    <name type="scientific">Scylla paramamosain</name>
    <name type="common">Mud crab</name>
    <dbReference type="NCBI Taxonomy" id="85552"/>
    <lineage>
        <taxon>Eukaryota</taxon>
        <taxon>Metazoa</taxon>
        <taxon>Ecdysozoa</taxon>
        <taxon>Arthropoda</taxon>
        <taxon>Crustacea</taxon>
        <taxon>Multicrustacea</taxon>
        <taxon>Malacostraca</taxon>
        <taxon>Eumalacostraca</taxon>
        <taxon>Eucarida</taxon>
        <taxon>Decapoda</taxon>
        <taxon>Pleocyemata</taxon>
        <taxon>Brachyura</taxon>
        <taxon>Eubrachyura</taxon>
        <taxon>Portunoidea</taxon>
        <taxon>Portunidae</taxon>
        <taxon>Portuninae</taxon>
        <taxon>Scylla</taxon>
    </lineage>
</organism>
<keyword evidence="2" id="KW-1185">Reference proteome</keyword>
<name>A0AAW0SNV4_SCYPA</name>
<sequence length="156" mass="18414">MKNTERGLQYTFYSDLCVDDKKFFNYFRISKPSFEELFSLIEDNITSSDTKMRRSIRPDEKLAVTLRYFGSGATMTDLRYQYRPGISTISTIIQQVCKTIWKRVKPISFPELTKQFWMDTSTQFWEKTNFPHYLGALDGKYIRVIKPEGSGSLYYN</sequence>
<gene>
    <name evidence="1" type="ORF">O3P69_009836</name>
</gene>
<accession>A0AAW0SNV4</accession>
<proteinExistence type="predicted"/>
<dbReference type="AlphaFoldDB" id="A0AAW0SNV4"/>
<comment type="caution">
    <text evidence="1">The sequence shown here is derived from an EMBL/GenBank/DDBJ whole genome shotgun (WGS) entry which is preliminary data.</text>
</comment>
<protein>
    <recommendedName>
        <fullName evidence="3">Nuclease HARBI1</fullName>
    </recommendedName>
</protein>
<evidence type="ECO:0008006" key="3">
    <source>
        <dbReference type="Google" id="ProtNLM"/>
    </source>
</evidence>